<dbReference type="Gene3D" id="2.40.50.100">
    <property type="match status" value="1"/>
</dbReference>
<reference evidence="7" key="1">
    <citation type="journal article" date="2019" name="Int. J. Syst. Evol. Microbiol.">
        <title>The Global Catalogue of Microorganisms (GCM) 10K type strain sequencing project: providing services to taxonomists for standard genome sequencing and annotation.</title>
        <authorList>
            <consortium name="The Broad Institute Genomics Platform"/>
            <consortium name="The Broad Institute Genome Sequencing Center for Infectious Disease"/>
            <person name="Wu L."/>
            <person name="Ma J."/>
        </authorList>
    </citation>
    <scope>NUCLEOTIDE SEQUENCE [LARGE SCALE GENOMIC DNA]</scope>
    <source>
        <strain evidence="7">CGMCC 1.12702</strain>
    </source>
</reference>
<dbReference type="SUPFAM" id="SSF111369">
    <property type="entry name" value="HlyD-like secretion proteins"/>
    <property type="match status" value="1"/>
</dbReference>
<sequence length="404" mass="41454">MQSPDTDRSYAMADAADARPRSRRWLVIGIVLIVVAVGAALFFMRSGASKTAAASQATAATGKGTAQRVTVIVPGRSASSSTISATGTLAARRDMPVGVAGEGGRVTAVLAEQGQWVKAGQTLVVIDRSVQTQQAAQLRASITVAQADAALAQSNLDRARSLVGRGFVSKADLDSRIATRDAAVARVAVARAQLNESQALIGRLDVRAPASGLVLARSVEAGQIVSGGGGTPLFRIAREGELELQARLAEQDLTSLSVGRPAQVTPVGGTRTFSGRIWQLSPIIDPTSRQGLVRIALPYDPALRPGGFASVVITSGSVDQPLLPQSAVLADGKTNFVYIVGPDNVVVRRVVTVGEVTDGGVSIASGLNGTEQVVVSAGAFLNPGDKVIPERRSAAAAAAAASAR</sequence>
<comment type="similarity">
    <text evidence="1">Belongs to the membrane fusion protein (MFP) (TC 8.A.1) family.</text>
</comment>
<dbReference type="Gene3D" id="2.40.30.170">
    <property type="match status" value="1"/>
</dbReference>
<evidence type="ECO:0000259" key="3">
    <source>
        <dbReference type="Pfam" id="PF25954"/>
    </source>
</evidence>
<dbReference type="Proteomes" id="UP001597400">
    <property type="component" value="Unassembled WGS sequence"/>
</dbReference>
<dbReference type="Pfam" id="PF25967">
    <property type="entry name" value="RND-MFP_C"/>
    <property type="match status" value="1"/>
</dbReference>
<comment type="caution">
    <text evidence="6">The sequence shown here is derived from an EMBL/GenBank/DDBJ whole genome shotgun (WGS) entry which is preliminary data.</text>
</comment>
<feature type="domain" description="CusB-like beta-barrel" evidence="3">
    <location>
        <begin position="244"/>
        <end position="315"/>
    </location>
</feature>
<dbReference type="InterPro" id="IPR058792">
    <property type="entry name" value="Beta-barrel_RND_2"/>
</dbReference>
<evidence type="ECO:0000259" key="5">
    <source>
        <dbReference type="Pfam" id="PF25973"/>
    </source>
</evidence>
<keyword evidence="2" id="KW-0812">Transmembrane</keyword>
<dbReference type="RefSeq" id="WP_380928204.1">
    <property type="nucleotide sequence ID" value="NZ_JBHUGS010000001.1"/>
</dbReference>
<name>A0ABW4TSD1_9SPHN</name>
<dbReference type="EMBL" id="JBHUGS010000001">
    <property type="protein sequence ID" value="MFD1949559.1"/>
    <property type="molecule type" value="Genomic_DNA"/>
</dbReference>
<dbReference type="InterPro" id="IPR058627">
    <property type="entry name" value="MdtA-like_C"/>
</dbReference>
<gene>
    <name evidence="6" type="ORF">ACFSGX_02110</name>
</gene>
<proteinExistence type="inferred from homology"/>
<evidence type="ECO:0000313" key="6">
    <source>
        <dbReference type="EMBL" id="MFD1949559.1"/>
    </source>
</evidence>
<protein>
    <submittedName>
        <fullName evidence="6">Efflux RND transporter periplasmic adaptor subunit</fullName>
    </submittedName>
</protein>
<evidence type="ECO:0000256" key="2">
    <source>
        <dbReference type="SAM" id="Phobius"/>
    </source>
</evidence>
<keyword evidence="2" id="KW-0472">Membrane</keyword>
<dbReference type="PANTHER" id="PTHR30469:SF15">
    <property type="entry name" value="HLYD FAMILY OF SECRETION PROTEINS"/>
    <property type="match status" value="1"/>
</dbReference>
<dbReference type="Pfam" id="PF25954">
    <property type="entry name" value="Beta-barrel_RND_2"/>
    <property type="match status" value="1"/>
</dbReference>
<keyword evidence="7" id="KW-1185">Reference proteome</keyword>
<keyword evidence="2" id="KW-1133">Transmembrane helix</keyword>
<evidence type="ECO:0000259" key="4">
    <source>
        <dbReference type="Pfam" id="PF25967"/>
    </source>
</evidence>
<feature type="domain" description="CzcB-like barrel-sandwich hybrid" evidence="5">
    <location>
        <begin position="103"/>
        <end position="227"/>
    </location>
</feature>
<accession>A0ABW4TSD1</accession>
<dbReference type="Gene3D" id="2.40.420.20">
    <property type="match status" value="1"/>
</dbReference>
<dbReference type="Pfam" id="PF25973">
    <property type="entry name" value="BSH_CzcB"/>
    <property type="match status" value="1"/>
</dbReference>
<evidence type="ECO:0000256" key="1">
    <source>
        <dbReference type="ARBA" id="ARBA00009477"/>
    </source>
</evidence>
<dbReference type="InterPro" id="IPR058647">
    <property type="entry name" value="BSH_CzcB-like"/>
</dbReference>
<dbReference type="InterPro" id="IPR006143">
    <property type="entry name" value="RND_pump_MFP"/>
</dbReference>
<dbReference type="NCBIfam" id="TIGR01730">
    <property type="entry name" value="RND_mfp"/>
    <property type="match status" value="1"/>
</dbReference>
<dbReference type="PANTHER" id="PTHR30469">
    <property type="entry name" value="MULTIDRUG RESISTANCE PROTEIN MDTA"/>
    <property type="match status" value="1"/>
</dbReference>
<dbReference type="Gene3D" id="1.10.287.470">
    <property type="entry name" value="Helix hairpin bin"/>
    <property type="match status" value="1"/>
</dbReference>
<organism evidence="6 7">
    <name type="scientific">Sphingomonas arantia</name>
    <dbReference type="NCBI Taxonomy" id="1460676"/>
    <lineage>
        <taxon>Bacteria</taxon>
        <taxon>Pseudomonadati</taxon>
        <taxon>Pseudomonadota</taxon>
        <taxon>Alphaproteobacteria</taxon>
        <taxon>Sphingomonadales</taxon>
        <taxon>Sphingomonadaceae</taxon>
        <taxon>Sphingomonas</taxon>
    </lineage>
</organism>
<feature type="domain" description="Multidrug resistance protein MdtA-like C-terminal permuted SH3" evidence="4">
    <location>
        <begin position="322"/>
        <end position="376"/>
    </location>
</feature>
<feature type="transmembrane region" description="Helical" evidence="2">
    <location>
        <begin position="25"/>
        <end position="44"/>
    </location>
</feature>
<evidence type="ECO:0000313" key="7">
    <source>
        <dbReference type="Proteomes" id="UP001597400"/>
    </source>
</evidence>